<dbReference type="InterPro" id="IPR000700">
    <property type="entry name" value="PAS-assoc_C"/>
</dbReference>
<evidence type="ECO:0000313" key="11">
    <source>
        <dbReference type="EMBL" id="MDQ0369760.1"/>
    </source>
</evidence>
<dbReference type="InterPro" id="IPR000014">
    <property type="entry name" value="PAS"/>
</dbReference>
<dbReference type="RefSeq" id="WP_307245220.1">
    <property type="nucleotide sequence ID" value="NZ_JAUSUZ010000001.1"/>
</dbReference>
<dbReference type="PROSITE" id="PS50109">
    <property type="entry name" value="HIS_KIN"/>
    <property type="match status" value="1"/>
</dbReference>
<dbReference type="Proteomes" id="UP001240236">
    <property type="component" value="Unassembled WGS sequence"/>
</dbReference>
<evidence type="ECO:0000259" key="10">
    <source>
        <dbReference type="PROSITE" id="PS50113"/>
    </source>
</evidence>
<dbReference type="EC" id="2.7.13.3" evidence="2"/>
<dbReference type="NCBIfam" id="TIGR00229">
    <property type="entry name" value="sensory_box"/>
    <property type="match status" value="1"/>
</dbReference>
<organism evidence="11 12">
    <name type="scientific">Catenuloplanes indicus</name>
    <dbReference type="NCBI Taxonomy" id="137267"/>
    <lineage>
        <taxon>Bacteria</taxon>
        <taxon>Bacillati</taxon>
        <taxon>Actinomycetota</taxon>
        <taxon>Actinomycetes</taxon>
        <taxon>Micromonosporales</taxon>
        <taxon>Micromonosporaceae</taxon>
        <taxon>Catenuloplanes</taxon>
    </lineage>
</organism>
<dbReference type="InterPro" id="IPR005467">
    <property type="entry name" value="His_kinase_dom"/>
</dbReference>
<dbReference type="Gene3D" id="1.10.287.130">
    <property type="match status" value="1"/>
</dbReference>
<feature type="domain" description="PAC" evidence="10">
    <location>
        <begin position="100"/>
        <end position="151"/>
    </location>
</feature>
<feature type="domain" description="PAS" evidence="9">
    <location>
        <begin position="28"/>
        <end position="75"/>
    </location>
</feature>
<keyword evidence="6" id="KW-0067">ATP-binding</keyword>
<dbReference type="Gene3D" id="3.30.450.20">
    <property type="entry name" value="PAS domain"/>
    <property type="match status" value="2"/>
</dbReference>
<dbReference type="AlphaFoldDB" id="A0AAE3W7A6"/>
<evidence type="ECO:0000256" key="3">
    <source>
        <dbReference type="ARBA" id="ARBA00022679"/>
    </source>
</evidence>
<dbReference type="GO" id="GO:0004673">
    <property type="term" value="F:protein histidine kinase activity"/>
    <property type="evidence" value="ECO:0007669"/>
    <property type="project" value="UniProtKB-EC"/>
</dbReference>
<keyword evidence="4" id="KW-0547">Nucleotide-binding</keyword>
<sequence length="562" mass="61328">MSDSPPSYEDLLRTVDQQRDMIRSLTRDMRTAKDLVARNMDDAVVITDETGVIEWVNPAFTAMTGWSEAEAVGRTRQSMLAGTQPLGDLGDYLTDDHQGMIPDFLATTRDGHEYWLKIELHRVHEDDGRVRIVCVEHDVTSRREADETLLTAIERSEALAAELSTEKALLDGVLSSIPQLTYWKDFAGCYHGHNAAFLTMRGLDRDADVLGRTEAELPVTDELSRVLPEVEAQVLATGRPVLDQRVTMGPSRSLLLSVLPRWGPAGVIEGLIGVGADVTRVSELERQLNAANRLEAIGQLAAGIAHEINTPIQFVSDNTRFVAESFDGLLGLVKRVSEVCAADHPDPAEAMAGLRAALDTIDLDFLVDEIPGAVTESLEGLDRVAQIVRAMKDFSHPGQGRRDTDINRAVESTAQVARNEWKYQAQLTLDLSPDVGMVPCYEGELKQVVLNLIVNAAHAIESRRAQQPDPPLGTITISTRRYEDRAEIVISDDGTGMTDAVRERIFDPFFTTKGVGKGTGQGLSMAYSSIVQKHGGAIRVESAPGEGARFTVCLPVSAEVPA</sequence>
<accession>A0AAE3W7A6</accession>
<dbReference type="EMBL" id="JAUSUZ010000001">
    <property type="protein sequence ID" value="MDQ0369760.1"/>
    <property type="molecule type" value="Genomic_DNA"/>
</dbReference>
<dbReference type="Pfam" id="PF08448">
    <property type="entry name" value="PAS_4"/>
    <property type="match status" value="1"/>
</dbReference>
<comment type="catalytic activity">
    <reaction evidence="1">
        <text>ATP + protein L-histidine = ADP + protein N-phospho-L-histidine.</text>
        <dbReference type="EC" id="2.7.13.3"/>
    </reaction>
</comment>
<keyword evidence="5" id="KW-0418">Kinase</keyword>
<dbReference type="Gene3D" id="3.30.565.10">
    <property type="entry name" value="Histidine kinase-like ATPase, C-terminal domain"/>
    <property type="match status" value="1"/>
</dbReference>
<dbReference type="SUPFAM" id="SSF55785">
    <property type="entry name" value="PYP-like sensor domain (PAS domain)"/>
    <property type="match status" value="2"/>
</dbReference>
<dbReference type="PANTHER" id="PTHR43065:SF46">
    <property type="entry name" value="C4-DICARBOXYLATE TRANSPORT SENSOR PROTEIN DCTB"/>
    <property type="match status" value="1"/>
</dbReference>
<evidence type="ECO:0000256" key="7">
    <source>
        <dbReference type="ARBA" id="ARBA00023012"/>
    </source>
</evidence>
<feature type="domain" description="Histidine kinase" evidence="8">
    <location>
        <begin position="303"/>
        <end position="558"/>
    </location>
</feature>
<dbReference type="SMART" id="SM00387">
    <property type="entry name" value="HATPase_c"/>
    <property type="match status" value="1"/>
</dbReference>
<comment type="caution">
    <text evidence="11">The sequence shown here is derived from an EMBL/GenBank/DDBJ whole genome shotgun (WGS) entry which is preliminary data.</text>
</comment>
<name>A0AAE3W7A6_9ACTN</name>
<dbReference type="GO" id="GO:0005524">
    <property type="term" value="F:ATP binding"/>
    <property type="evidence" value="ECO:0007669"/>
    <property type="project" value="UniProtKB-KW"/>
</dbReference>
<dbReference type="InterPro" id="IPR004358">
    <property type="entry name" value="Sig_transdc_His_kin-like_C"/>
</dbReference>
<gene>
    <name evidence="11" type="ORF">J2S42_006429</name>
</gene>
<dbReference type="PROSITE" id="PS50112">
    <property type="entry name" value="PAS"/>
    <property type="match status" value="1"/>
</dbReference>
<evidence type="ECO:0000256" key="5">
    <source>
        <dbReference type="ARBA" id="ARBA00022777"/>
    </source>
</evidence>
<dbReference type="PANTHER" id="PTHR43065">
    <property type="entry name" value="SENSOR HISTIDINE KINASE"/>
    <property type="match status" value="1"/>
</dbReference>
<keyword evidence="3" id="KW-0808">Transferase</keyword>
<dbReference type="InterPro" id="IPR013656">
    <property type="entry name" value="PAS_4"/>
</dbReference>
<evidence type="ECO:0000259" key="8">
    <source>
        <dbReference type="PROSITE" id="PS50109"/>
    </source>
</evidence>
<evidence type="ECO:0000256" key="2">
    <source>
        <dbReference type="ARBA" id="ARBA00012438"/>
    </source>
</evidence>
<evidence type="ECO:0000313" key="12">
    <source>
        <dbReference type="Proteomes" id="UP001240236"/>
    </source>
</evidence>
<evidence type="ECO:0000256" key="4">
    <source>
        <dbReference type="ARBA" id="ARBA00022741"/>
    </source>
</evidence>
<dbReference type="InterPro" id="IPR035965">
    <property type="entry name" value="PAS-like_dom_sf"/>
</dbReference>
<keyword evidence="12" id="KW-1185">Reference proteome</keyword>
<dbReference type="InterPro" id="IPR036890">
    <property type="entry name" value="HATPase_C_sf"/>
</dbReference>
<dbReference type="CDD" id="cd00130">
    <property type="entry name" value="PAS"/>
    <property type="match status" value="1"/>
</dbReference>
<dbReference type="SUPFAM" id="SSF55874">
    <property type="entry name" value="ATPase domain of HSP90 chaperone/DNA topoisomerase II/histidine kinase"/>
    <property type="match status" value="1"/>
</dbReference>
<evidence type="ECO:0000256" key="1">
    <source>
        <dbReference type="ARBA" id="ARBA00000085"/>
    </source>
</evidence>
<dbReference type="Pfam" id="PF02518">
    <property type="entry name" value="HATPase_c"/>
    <property type="match status" value="1"/>
</dbReference>
<proteinExistence type="predicted"/>
<keyword evidence="7" id="KW-0902">Two-component regulatory system</keyword>
<dbReference type="PRINTS" id="PR00344">
    <property type="entry name" value="BCTRLSENSOR"/>
</dbReference>
<dbReference type="GO" id="GO:0000160">
    <property type="term" value="P:phosphorelay signal transduction system"/>
    <property type="evidence" value="ECO:0007669"/>
    <property type="project" value="UniProtKB-KW"/>
</dbReference>
<evidence type="ECO:0000256" key="6">
    <source>
        <dbReference type="ARBA" id="ARBA00022840"/>
    </source>
</evidence>
<dbReference type="InterPro" id="IPR003594">
    <property type="entry name" value="HATPase_dom"/>
</dbReference>
<protein>
    <recommendedName>
        <fullName evidence="2">histidine kinase</fullName>
        <ecNumber evidence="2">2.7.13.3</ecNumber>
    </recommendedName>
</protein>
<dbReference type="PROSITE" id="PS50113">
    <property type="entry name" value="PAC"/>
    <property type="match status" value="1"/>
</dbReference>
<dbReference type="SMART" id="SM00091">
    <property type="entry name" value="PAS"/>
    <property type="match status" value="1"/>
</dbReference>
<reference evidence="11 12" key="1">
    <citation type="submission" date="2023-07" db="EMBL/GenBank/DDBJ databases">
        <title>Sequencing the genomes of 1000 actinobacteria strains.</title>
        <authorList>
            <person name="Klenk H.-P."/>
        </authorList>
    </citation>
    <scope>NUCLEOTIDE SEQUENCE [LARGE SCALE GENOMIC DNA]</scope>
    <source>
        <strain evidence="11 12">DSM 44709</strain>
    </source>
</reference>
<evidence type="ECO:0000259" key="9">
    <source>
        <dbReference type="PROSITE" id="PS50112"/>
    </source>
</evidence>